<sequence length="595" mass="62849">MKAIFLYAALLATTAHAQVIPPALHGANELAALPGGGWLALDKHALRLVDGSGNERASVAVRGRQFDVRDGLALVVDANAERAVPVRIDAKGLHALPPLPETGFGIEAACLYRDAQHLDHAFLIAKDGQAQQWLLGEPARLVRHMALPPHVKHCRVDDTEATLYVAESGLGLWAYDAAPESAGARVPVALAAPFGKLAKGAGAIAVLPGGVAALDGRGTLHAWRRAGDTWREQAALPSNAHALASGARLLARTDAGWKDAGLAWKASASKQAALPIVLPRAQTAPVARAGDAADDPALWIHPADPDGARILGTNKKQGLLVYDLAGRQTQLLEAGRLNNVDVRQDLAFGAGVRVDLAMATQRDENAIVLFAIDGNGTVKEAARLPTTLSDIYGACLYRTPQGGLDAIVNDKDGRFQQYRITRTDGRFGATLARSWRLASQPEGCVADERTGLLFMGEEKRGLWVADADAAKPMTPRLVLPVGGLLHADVEGMGVYHGKTGSWVVVSSQGNDSYVVLDATAPFTVRGAFRIGIDAARSIDGTSETDGLDVTSARLGGPYGKGLLVVQDGHKRLPDGPQNFKLVAWEDVARALRLGD</sequence>
<evidence type="ECO:0000313" key="3">
    <source>
        <dbReference type="EMBL" id="MVW64000.1"/>
    </source>
</evidence>
<dbReference type="EMBL" id="WSES01000010">
    <property type="protein sequence ID" value="MVW64000.1"/>
    <property type="molecule type" value="Genomic_DNA"/>
</dbReference>
<dbReference type="InterPro" id="IPR011042">
    <property type="entry name" value="6-blade_b-propeller_TolB-like"/>
</dbReference>
<dbReference type="Pfam" id="PF02333">
    <property type="entry name" value="Phytase"/>
    <property type="match status" value="1"/>
</dbReference>
<accession>A0A7X3G5V3</accession>
<dbReference type="GO" id="GO:0016158">
    <property type="term" value="F:inositol hexakisphosphate 3-phosphatase activity"/>
    <property type="evidence" value="ECO:0007669"/>
    <property type="project" value="InterPro"/>
</dbReference>
<feature type="chain" id="PRO_5030782219" evidence="1">
    <location>
        <begin position="18"/>
        <end position="595"/>
    </location>
</feature>
<reference evidence="3 4" key="1">
    <citation type="submission" date="2019-12" db="EMBL/GenBank/DDBJ databases">
        <authorList>
            <person name="Li C."/>
            <person name="Zhao J."/>
        </authorList>
    </citation>
    <scope>NUCLEOTIDE SEQUENCE [LARGE SCALE GENOMIC DNA]</scope>
    <source>
        <strain evidence="3 4">NEAU-DD11</strain>
    </source>
</reference>
<feature type="signal peptide" evidence="1">
    <location>
        <begin position="1"/>
        <end position="17"/>
    </location>
</feature>
<dbReference type="RefSeq" id="WP_160410607.1">
    <property type="nucleotide sequence ID" value="NZ_WSES01000010.1"/>
</dbReference>
<comment type="caution">
    <text evidence="3">The sequence shown here is derived from an EMBL/GenBank/DDBJ whole genome shotgun (WGS) entry which is preliminary data.</text>
</comment>
<dbReference type="InterPro" id="IPR003431">
    <property type="entry name" value="B-propeller_Phytase"/>
</dbReference>
<feature type="domain" description="BPP" evidence="2">
    <location>
        <begin position="267"/>
        <end position="591"/>
    </location>
</feature>
<dbReference type="Proteomes" id="UP000443353">
    <property type="component" value="Unassembled WGS sequence"/>
</dbReference>
<evidence type="ECO:0000256" key="1">
    <source>
        <dbReference type="SAM" id="SignalP"/>
    </source>
</evidence>
<feature type="domain" description="BPP" evidence="2">
    <location>
        <begin position="3"/>
        <end position="264"/>
    </location>
</feature>
<gene>
    <name evidence="3" type="ORF">GPY61_29130</name>
</gene>
<name>A0A7X3G5V3_9BURK</name>
<proteinExistence type="predicted"/>
<keyword evidence="1" id="KW-0732">Signal</keyword>
<dbReference type="SUPFAM" id="SSF50956">
    <property type="entry name" value="Thermostable phytase (3-phytase)"/>
    <property type="match status" value="2"/>
</dbReference>
<evidence type="ECO:0000259" key="2">
    <source>
        <dbReference type="PROSITE" id="PS51662"/>
    </source>
</evidence>
<protein>
    <submittedName>
        <fullName evidence="3">Phytase</fullName>
    </submittedName>
</protein>
<organism evidence="3 4">
    <name type="scientific">Massilia cellulosiltytica</name>
    <dbReference type="NCBI Taxonomy" id="2683234"/>
    <lineage>
        <taxon>Bacteria</taxon>
        <taxon>Pseudomonadati</taxon>
        <taxon>Pseudomonadota</taxon>
        <taxon>Betaproteobacteria</taxon>
        <taxon>Burkholderiales</taxon>
        <taxon>Oxalobacteraceae</taxon>
        <taxon>Telluria group</taxon>
        <taxon>Massilia</taxon>
    </lineage>
</organism>
<dbReference type="Gene3D" id="2.120.10.30">
    <property type="entry name" value="TolB, C-terminal domain"/>
    <property type="match status" value="2"/>
</dbReference>
<keyword evidence="4" id="KW-1185">Reference proteome</keyword>
<dbReference type="AlphaFoldDB" id="A0A7X3G5V3"/>
<evidence type="ECO:0000313" key="4">
    <source>
        <dbReference type="Proteomes" id="UP000443353"/>
    </source>
</evidence>
<dbReference type="PROSITE" id="PS51662">
    <property type="entry name" value="BP_PHYTASE"/>
    <property type="match status" value="2"/>
</dbReference>